<dbReference type="Proteomes" id="UP001162164">
    <property type="component" value="Unassembled WGS sequence"/>
</dbReference>
<dbReference type="EMBL" id="JAPWTJ010001039">
    <property type="protein sequence ID" value="KAJ8974188.1"/>
    <property type="molecule type" value="Genomic_DNA"/>
</dbReference>
<name>A0ABQ9J885_9CUCU</name>
<evidence type="ECO:0000256" key="7">
    <source>
        <dbReference type="ARBA" id="ARBA00023186"/>
    </source>
</evidence>
<accession>A0ABQ9J885</accession>
<dbReference type="SUPFAM" id="SSF54236">
    <property type="entry name" value="Ubiquitin-like"/>
    <property type="match status" value="1"/>
</dbReference>
<dbReference type="InterPro" id="IPR032675">
    <property type="entry name" value="LRR_dom_sf"/>
</dbReference>
<protein>
    <recommendedName>
        <fullName evidence="3">Tubulin-specific chaperone E</fullName>
    </recommendedName>
    <alternativeName>
        <fullName evidence="8">Tubulin-folding cofactor E</fullName>
    </alternativeName>
</protein>
<dbReference type="Gene3D" id="3.80.10.10">
    <property type="entry name" value="Ribonuclease Inhibitor"/>
    <property type="match status" value="3"/>
</dbReference>
<proteinExistence type="inferred from homology"/>
<dbReference type="Pfam" id="PF01302">
    <property type="entry name" value="CAP_GLY"/>
    <property type="match status" value="1"/>
</dbReference>
<keyword evidence="5" id="KW-0433">Leucine-rich repeat</keyword>
<evidence type="ECO:0000256" key="6">
    <source>
        <dbReference type="ARBA" id="ARBA00022737"/>
    </source>
</evidence>
<dbReference type="PROSITE" id="PS50245">
    <property type="entry name" value="CAP_GLY_2"/>
    <property type="match status" value="1"/>
</dbReference>
<evidence type="ECO:0000256" key="4">
    <source>
        <dbReference type="ARBA" id="ARBA00022490"/>
    </source>
</evidence>
<reference evidence="10" key="1">
    <citation type="journal article" date="2023" name="Insect Mol. Biol.">
        <title>Genome sequencing provides insights into the evolution of gene families encoding plant cell wall-degrading enzymes in longhorned beetles.</title>
        <authorList>
            <person name="Shin N.R."/>
            <person name="Okamura Y."/>
            <person name="Kirsch R."/>
            <person name="Pauchet Y."/>
        </authorList>
    </citation>
    <scope>NUCLEOTIDE SEQUENCE</scope>
    <source>
        <strain evidence="10">MMC_N1</strain>
    </source>
</reference>
<evidence type="ECO:0000259" key="9">
    <source>
        <dbReference type="PROSITE" id="PS50245"/>
    </source>
</evidence>
<dbReference type="Gene3D" id="2.30.30.190">
    <property type="entry name" value="CAP Gly-rich-like domain"/>
    <property type="match status" value="1"/>
</dbReference>
<dbReference type="SUPFAM" id="SSF74924">
    <property type="entry name" value="Cap-Gly domain"/>
    <property type="match status" value="1"/>
</dbReference>
<dbReference type="PANTHER" id="PTHR18849:SF0">
    <property type="entry name" value="CILIA- AND FLAGELLA-ASSOCIATED PROTEIN 410-RELATED"/>
    <property type="match status" value="1"/>
</dbReference>
<dbReference type="InterPro" id="IPR029071">
    <property type="entry name" value="Ubiquitin-like_domsf"/>
</dbReference>
<evidence type="ECO:0000256" key="8">
    <source>
        <dbReference type="ARBA" id="ARBA00030180"/>
    </source>
</evidence>
<dbReference type="InterPro" id="IPR000938">
    <property type="entry name" value="CAP-Gly_domain"/>
</dbReference>
<comment type="subcellular location">
    <subcellularLocation>
        <location evidence="1">Cytoplasm</location>
    </subcellularLocation>
</comment>
<evidence type="ECO:0000256" key="3">
    <source>
        <dbReference type="ARBA" id="ARBA00015004"/>
    </source>
</evidence>
<dbReference type="PROSITE" id="PS00845">
    <property type="entry name" value="CAP_GLY_1"/>
    <property type="match status" value="1"/>
</dbReference>
<comment type="caution">
    <text evidence="10">The sequence shown here is derived from an EMBL/GenBank/DDBJ whole genome shotgun (WGS) entry which is preliminary data.</text>
</comment>
<dbReference type="InterPro" id="IPR044079">
    <property type="entry name" value="Ubl_TBCE"/>
</dbReference>
<comment type="similarity">
    <text evidence="2">Belongs to the TBCE family.</text>
</comment>
<keyword evidence="7" id="KW-0143">Chaperone</keyword>
<sequence length="527" mass="61036">MISKGTEMVAESAIPEHHVGSRIECCGHFGTIKYIGPVEGHPGVWLGIDWDDIDRGKHNGTVNGVHYFSTRCPKSGSFLRREKVNFGQSLAVAIRFRYGEREDELTAKIKEQQLLKFQQSINAPFLELVGFDKVADRQSNFNSLEIVNVRLRNVSTTGAPYELSGICPNLREIDISKNLLSSWTEIFNICSQLNHLYWLNVSENMLTFPDNYREYIFPNITVLICGYMGLNWEDVKRISNIFPNIEELRAPYNNITDLSTPEHHSLLKLQVLDLEGNDIRYWSQVNKLSVIPTLEQLIMENTKLENIHFESKSVPVEDFPKLSKLNISENLIAKWCSIGELNKLRNMENLRFMKNPILETENIATREQLVIARIKNLKFFNGRLIKDDERRGAEYDYIKKYALEWLRVKDIAERDQFLLEHNRYLELIEKYGELEESELQVQSNILKSSLIALNIKFGERRISKNLPPSILIQKLVMLIQKLFKLEERPTLKYVSSLKSDIVIDLDDEMKELGYYSVQDGDSIIVQI</sequence>
<dbReference type="CDD" id="cd17044">
    <property type="entry name" value="Ubl_TBCE"/>
    <property type="match status" value="1"/>
</dbReference>
<evidence type="ECO:0000256" key="1">
    <source>
        <dbReference type="ARBA" id="ARBA00004496"/>
    </source>
</evidence>
<dbReference type="SUPFAM" id="SSF52058">
    <property type="entry name" value="L domain-like"/>
    <property type="match status" value="1"/>
</dbReference>
<dbReference type="PROSITE" id="PS51450">
    <property type="entry name" value="LRR"/>
    <property type="match status" value="1"/>
</dbReference>
<evidence type="ECO:0000256" key="2">
    <source>
        <dbReference type="ARBA" id="ARBA00006286"/>
    </source>
</evidence>
<feature type="domain" description="CAP-Gly" evidence="9">
    <location>
        <begin position="36"/>
        <end position="80"/>
    </location>
</feature>
<keyword evidence="4" id="KW-0963">Cytoplasm</keyword>
<organism evidence="10 11">
    <name type="scientific">Molorchus minor</name>
    <dbReference type="NCBI Taxonomy" id="1323400"/>
    <lineage>
        <taxon>Eukaryota</taxon>
        <taxon>Metazoa</taxon>
        <taxon>Ecdysozoa</taxon>
        <taxon>Arthropoda</taxon>
        <taxon>Hexapoda</taxon>
        <taxon>Insecta</taxon>
        <taxon>Pterygota</taxon>
        <taxon>Neoptera</taxon>
        <taxon>Endopterygota</taxon>
        <taxon>Coleoptera</taxon>
        <taxon>Polyphaga</taxon>
        <taxon>Cucujiformia</taxon>
        <taxon>Chrysomeloidea</taxon>
        <taxon>Cerambycidae</taxon>
        <taxon>Lamiinae</taxon>
        <taxon>Monochamini</taxon>
        <taxon>Molorchus</taxon>
    </lineage>
</organism>
<dbReference type="InterPro" id="IPR001611">
    <property type="entry name" value="Leu-rich_rpt"/>
</dbReference>
<evidence type="ECO:0000313" key="11">
    <source>
        <dbReference type="Proteomes" id="UP001162164"/>
    </source>
</evidence>
<evidence type="ECO:0000256" key="5">
    <source>
        <dbReference type="ARBA" id="ARBA00022614"/>
    </source>
</evidence>
<dbReference type="PANTHER" id="PTHR18849">
    <property type="entry name" value="LEUCINE RICH REPEAT PROTEIN"/>
    <property type="match status" value="1"/>
</dbReference>
<dbReference type="Gene3D" id="3.10.20.90">
    <property type="entry name" value="Phosphatidylinositol 3-kinase Catalytic Subunit, Chain A, domain 1"/>
    <property type="match status" value="1"/>
</dbReference>
<keyword evidence="11" id="KW-1185">Reference proteome</keyword>
<gene>
    <name evidence="10" type="ORF">NQ317_004867</name>
</gene>
<evidence type="ECO:0000313" key="10">
    <source>
        <dbReference type="EMBL" id="KAJ8974188.1"/>
    </source>
</evidence>
<dbReference type="SMART" id="SM01052">
    <property type="entry name" value="CAP_GLY"/>
    <property type="match status" value="1"/>
</dbReference>
<keyword evidence="6" id="KW-0677">Repeat</keyword>
<dbReference type="InterPro" id="IPR036859">
    <property type="entry name" value="CAP-Gly_dom_sf"/>
</dbReference>